<keyword evidence="6 9" id="KW-0350">Heme biosynthesis</keyword>
<evidence type="ECO:0000256" key="1">
    <source>
        <dbReference type="ARBA" id="ARBA00004141"/>
    </source>
</evidence>
<dbReference type="PROSITE" id="PS00943">
    <property type="entry name" value="UBIA"/>
    <property type="match status" value="1"/>
</dbReference>
<dbReference type="EC" id="2.5.1.141" evidence="9"/>
<dbReference type="Pfam" id="PF01040">
    <property type="entry name" value="UbiA"/>
    <property type="match status" value="1"/>
</dbReference>
<organism evidence="10 11">
    <name type="scientific">Alloacidobacterium dinghuense</name>
    <dbReference type="NCBI Taxonomy" id="2763107"/>
    <lineage>
        <taxon>Bacteria</taxon>
        <taxon>Pseudomonadati</taxon>
        <taxon>Acidobacteriota</taxon>
        <taxon>Terriglobia</taxon>
        <taxon>Terriglobales</taxon>
        <taxon>Acidobacteriaceae</taxon>
        <taxon>Alloacidobacterium</taxon>
    </lineage>
</organism>
<name>A0A7G8BM44_9BACT</name>
<dbReference type="Proteomes" id="UP000515312">
    <property type="component" value="Chromosome"/>
</dbReference>
<comment type="pathway">
    <text evidence="9">Porphyrin-containing compound metabolism; heme O biosynthesis; heme O from protoheme: step 1/1.</text>
</comment>
<accession>A0A7G8BM44</accession>
<feature type="transmembrane region" description="Helical" evidence="9">
    <location>
        <begin position="125"/>
        <end position="145"/>
    </location>
</feature>
<comment type="function">
    <text evidence="9">Converts heme B (protoheme IX) to heme O by substitution of the vinyl group on carbon 2 of heme B porphyrin ring with a hydroxyethyl farnesyl side group.</text>
</comment>
<dbReference type="UniPathway" id="UPA00834">
    <property type="reaction ID" value="UER00712"/>
</dbReference>
<feature type="transmembrane region" description="Helical" evidence="9">
    <location>
        <begin position="203"/>
        <end position="227"/>
    </location>
</feature>
<dbReference type="PANTHER" id="PTHR43448:SF2">
    <property type="entry name" value="PROTOHEME IX FARNESYLTRANSFERASE, MITOCHONDRIAL"/>
    <property type="match status" value="1"/>
</dbReference>
<keyword evidence="5 9" id="KW-1133">Transmembrane helix</keyword>
<evidence type="ECO:0000256" key="3">
    <source>
        <dbReference type="ARBA" id="ARBA00022679"/>
    </source>
</evidence>
<keyword evidence="7 9" id="KW-0472">Membrane</keyword>
<dbReference type="GO" id="GO:0008495">
    <property type="term" value="F:protoheme IX farnesyltransferase activity"/>
    <property type="evidence" value="ECO:0007669"/>
    <property type="project" value="UniProtKB-UniRule"/>
</dbReference>
<dbReference type="CDD" id="cd13957">
    <property type="entry name" value="PT_UbiA_Cox10"/>
    <property type="match status" value="1"/>
</dbReference>
<keyword evidence="11" id="KW-1185">Reference proteome</keyword>
<feature type="transmembrane region" description="Helical" evidence="9">
    <location>
        <begin position="151"/>
        <end position="171"/>
    </location>
</feature>
<dbReference type="InterPro" id="IPR000537">
    <property type="entry name" value="UbiA_prenyltransferase"/>
</dbReference>
<dbReference type="InterPro" id="IPR044878">
    <property type="entry name" value="UbiA_sf"/>
</dbReference>
<keyword evidence="2 9" id="KW-1003">Cell membrane</keyword>
<keyword evidence="4 9" id="KW-0812">Transmembrane</keyword>
<evidence type="ECO:0000256" key="4">
    <source>
        <dbReference type="ARBA" id="ARBA00022692"/>
    </source>
</evidence>
<comment type="similarity">
    <text evidence="9">Belongs to the UbiA prenyltransferase family. Protoheme IX farnesyltransferase subfamily.</text>
</comment>
<evidence type="ECO:0000256" key="5">
    <source>
        <dbReference type="ARBA" id="ARBA00022989"/>
    </source>
</evidence>
<protein>
    <recommendedName>
        <fullName evidence="9">Protoheme IX farnesyltransferase</fullName>
        <ecNumber evidence="9">2.5.1.141</ecNumber>
    </recommendedName>
    <alternativeName>
        <fullName evidence="9">Heme B farnesyltransferase</fullName>
    </alternativeName>
    <alternativeName>
        <fullName evidence="9">Heme O synthase</fullName>
    </alternativeName>
</protein>
<dbReference type="InterPro" id="IPR006369">
    <property type="entry name" value="Protohaem_IX_farnesylTrfase"/>
</dbReference>
<feature type="transmembrane region" description="Helical" evidence="9">
    <location>
        <begin position="276"/>
        <end position="293"/>
    </location>
</feature>
<evidence type="ECO:0000256" key="7">
    <source>
        <dbReference type="ARBA" id="ARBA00023136"/>
    </source>
</evidence>
<reference evidence="10 11" key="1">
    <citation type="submission" date="2020-08" db="EMBL/GenBank/DDBJ databases">
        <title>Edaphobacter telluris sp. nov. and Acidobacterium dinghuensis sp. nov., two acidobacteria isolated from forest soil.</title>
        <authorList>
            <person name="Fu J."/>
            <person name="Qiu L."/>
        </authorList>
    </citation>
    <scope>NUCLEOTIDE SEQUENCE [LARGE SCALE GENOMIC DNA]</scope>
    <source>
        <strain evidence="10">4Y35</strain>
    </source>
</reference>
<comment type="subcellular location">
    <subcellularLocation>
        <location evidence="9">Cell membrane</location>
        <topology evidence="9">Multi-pass membrane protein</topology>
    </subcellularLocation>
    <subcellularLocation>
        <location evidence="1">Membrane</location>
        <topology evidence="1">Multi-pass membrane protein</topology>
    </subcellularLocation>
</comment>
<evidence type="ECO:0000256" key="8">
    <source>
        <dbReference type="ARBA" id="ARBA00047690"/>
    </source>
</evidence>
<dbReference type="PANTHER" id="PTHR43448">
    <property type="entry name" value="PROTOHEME IX FARNESYLTRANSFERASE, MITOCHONDRIAL"/>
    <property type="match status" value="1"/>
</dbReference>
<keyword evidence="3 9" id="KW-0808">Transferase</keyword>
<feature type="transmembrane region" description="Helical" evidence="9">
    <location>
        <begin position="247"/>
        <end position="270"/>
    </location>
</feature>
<dbReference type="GO" id="GO:0005886">
    <property type="term" value="C:plasma membrane"/>
    <property type="evidence" value="ECO:0007669"/>
    <property type="project" value="UniProtKB-SubCell"/>
</dbReference>
<sequence length="336" mass="36297">MTPAAPASPIIAPVAEEQVVAPSEAPAREQAQPHLRAGETASRIADYAELFKFRVTALVVMTAWAGFYLGSMHSGISSMQPGLVAALVGIGLVSAGSAALNEAFERKLDAKMIRTAQRPMASGRISLPHGVMLGMIAVIAGALWLTYETNLVTGTLTLITAFSYVAVYTPLKQRTTLATFIGAFPGAMPPLLGWTAARGAIEWPAVALFAILFVWQFPHFMAISWLYKEDYGRAGIRMLPVVQPDGWSTVLEALTYAVLMIPVSLLPVYLHIAGRVYGVTALLLGIVYLGYTIRFARITRARSTVESKMYARDLLKVSVIYLPVLLTVLMLNALGK</sequence>
<gene>
    <name evidence="10" type="primary">cyoE</name>
    <name evidence="9" type="synonym">ctaB</name>
    <name evidence="10" type="ORF">H7849_06670</name>
</gene>
<dbReference type="HAMAP" id="MF_00154">
    <property type="entry name" value="CyoE_CtaB"/>
    <property type="match status" value="1"/>
</dbReference>
<proteinExistence type="inferred from homology"/>
<dbReference type="GO" id="GO:0048034">
    <property type="term" value="P:heme O biosynthetic process"/>
    <property type="evidence" value="ECO:0007669"/>
    <property type="project" value="UniProtKB-UniRule"/>
</dbReference>
<dbReference type="AlphaFoldDB" id="A0A7G8BM44"/>
<comment type="catalytic activity">
    <reaction evidence="8 9">
        <text>heme b + (2E,6E)-farnesyl diphosphate + H2O = Fe(II)-heme o + diphosphate</text>
        <dbReference type="Rhea" id="RHEA:28070"/>
        <dbReference type="ChEBI" id="CHEBI:15377"/>
        <dbReference type="ChEBI" id="CHEBI:33019"/>
        <dbReference type="ChEBI" id="CHEBI:60344"/>
        <dbReference type="ChEBI" id="CHEBI:60530"/>
        <dbReference type="ChEBI" id="CHEBI:175763"/>
        <dbReference type="EC" id="2.5.1.141"/>
    </reaction>
</comment>
<dbReference type="EMBL" id="CP060394">
    <property type="protein sequence ID" value="QNI33614.1"/>
    <property type="molecule type" value="Genomic_DNA"/>
</dbReference>
<feature type="transmembrane region" description="Helical" evidence="9">
    <location>
        <begin position="53"/>
        <end position="71"/>
    </location>
</feature>
<evidence type="ECO:0000256" key="9">
    <source>
        <dbReference type="HAMAP-Rule" id="MF_00154"/>
    </source>
</evidence>
<evidence type="ECO:0000313" key="10">
    <source>
        <dbReference type="EMBL" id="QNI33614.1"/>
    </source>
</evidence>
<dbReference type="KEGG" id="adin:H7849_06670"/>
<dbReference type="InterPro" id="IPR030470">
    <property type="entry name" value="UbiA_prenylTrfase_CS"/>
</dbReference>
<dbReference type="NCBIfam" id="TIGR01473">
    <property type="entry name" value="cyoE_ctaB"/>
    <property type="match status" value="1"/>
</dbReference>
<feature type="transmembrane region" description="Helical" evidence="9">
    <location>
        <begin position="83"/>
        <end position="104"/>
    </location>
</feature>
<feature type="transmembrane region" description="Helical" evidence="9">
    <location>
        <begin position="178"/>
        <end position="197"/>
    </location>
</feature>
<feature type="transmembrane region" description="Helical" evidence="9">
    <location>
        <begin position="314"/>
        <end position="334"/>
    </location>
</feature>
<dbReference type="RefSeq" id="WP_186745153.1">
    <property type="nucleotide sequence ID" value="NZ_CP060394.1"/>
</dbReference>
<evidence type="ECO:0000256" key="2">
    <source>
        <dbReference type="ARBA" id="ARBA00022475"/>
    </source>
</evidence>
<evidence type="ECO:0000256" key="6">
    <source>
        <dbReference type="ARBA" id="ARBA00023133"/>
    </source>
</evidence>
<dbReference type="Gene3D" id="1.10.357.140">
    <property type="entry name" value="UbiA prenyltransferase"/>
    <property type="match status" value="1"/>
</dbReference>
<evidence type="ECO:0000313" key="11">
    <source>
        <dbReference type="Proteomes" id="UP000515312"/>
    </source>
</evidence>
<comment type="miscellaneous">
    <text evidence="9">Carbon 2 of the heme B porphyrin ring is defined according to the Fischer nomenclature.</text>
</comment>